<dbReference type="OrthoDB" id="552049at2759"/>
<evidence type="ECO:0000256" key="7">
    <source>
        <dbReference type="ARBA" id="ARBA00023288"/>
    </source>
</evidence>
<keyword evidence="2" id="KW-0479">Metal-binding</keyword>
<dbReference type="Proteomes" id="UP000792457">
    <property type="component" value="Unassembled WGS sequence"/>
</dbReference>
<dbReference type="CDD" id="cd06257">
    <property type="entry name" value="DnaJ"/>
    <property type="match status" value="1"/>
</dbReference>
<dbReference type="GO" id="GO:0008270">
    <property type="term" value="F:zinc ion binding"/>
    <property type="evidence" value="ECO:0007669"/>
    <property type="project" value="UniProtKB-KW"/>
</dbReference>
<keyword evidence="6" id="KW-0143">Chaperone</keyword>
<comment type="caution">
    <text evidence="10">The sequence shown here is derived from an EMBL/GenBank/DDBJ whole genome shotgun (WGS) entry which is preliminary data.</text>
</comment>
<dbReference type="PANTHER" id="PTHR43888">
    <property type="entry name" value="DNAJ-LIKE-2, ISOFORM A-RELATED"/>
    <property type="match status" value="1"/>
</dbReference>
<dbReference type="InterPro" id="IPR036869">
    <property type="entry name" value="J_dom_sf"/>
</dbReference>
<evidence type="ECO:0000256" key="4">
    <source>
        <dbReference type="ARBA" id="ARBA00022771"/>
    </source>
</evidence>
<dbReference type="SMART" id="SM00271">
    <property type="entry name" value="DnaJ"/>
    <property type="match status" value="1"/>
</dbReference>
<keyword evidence="5" id="KW-0862">Zinc</keyword>
<dbReference type="InterPro" id="IPR001623">
    <property type="entry name" value="DnaJ_domain"/>
</dbReference>
<evidence type="ECO:0000313" key="10">
    <source>
        <dbReference type="EMBL" id="KAG8231207.1"/>
    </source>
</evidence>
<dbReference type="InterPro" id="IPR018253">
    <property type="entry name" value="DnaJ_domain_CS"/>
</dbReference>
<evidence type="ECO:0000313" key="11">
    <source>
        <dbReference type="Proteomes" id="UP000792457"/>
    </source>
</evidence>
<dbReference type="AlphaFoldDB" id="A0A8K0KB99"/>
<reference evidence="10" key="1">
    <citation type="submission" date="2013-04" db="EMBL/GenBank/DDBJ databases">
        <authorList>
            <person name="Qu J."/>
            <person name="Murali S.C."/>
            <person name="Bandaranaike D."/>
            <person name="Bellair M."/>
            <person name="Blankenburg K."/>
            <person name="Chao H."/>
            <person name="Dinh H."/>
            <person name="Doddapaneni H."/>
            <person name="Downs B."/>
            <person name="Dugan-Rocha S."/>
            <person name="Elkadiri S."/>
            <person name="Gnanaolivu R.D."/>
            <person name="Hernandez B."/>
            <person name="Javaid M."/>
            <person name="Jayaseelan J.C."/>
            <person name="Lee S."/>
            <person name="Li M."/>
            <person name="Ming W."/>
            <person name="Munidasa M."/>
            <person name="Muniz J."/>
            <person name="Nguyen L."/>
            <person name="Ongeri F."/>
            <person name="Osuji N."/>
            <person name="Pu L.-L."/>
            <person name="Puazo M."/>
            <person name="Qu C."/>
            <person name="Quiroz J."/>
            <person name="Raj R."/>
            <person name="Weissenberger G."/>
            <person name="Xin Y."/>
            <person name="Zou X."/>
            <person name="Han Y."/>
            <person name="Richards S."/>
            <person name="Worley K."/>
            <person name="Muzny D."/>
            <person name="Gibbs R."/>
        </authorList>
    </citation>
    <scope>NUCLEOTIDE SEQUENCE</scope>
    <source>
        <strain evidence="10">Sampled in the wild</strain>
    </source>
</reference>
<evidence type="ECO:0000256" key="6">
    <source>
        <dbReference type="ARBA" id="ARBA00023186"/>
    </source>
</evidence>
<dbReference type="InterPro" id="IPR044713">
    <property type="entry name" value="DNJA1/2-like"/>
</dbReference>
<dbReference type="FunFam" id="1.10.287.110:FF:000016">
    <property type="entry name" value="DnaJ (Hsp40) homolog, subfamily A, member 2"/>
    <property type="match status" value="1"/>
</dbReference>
<dbReference type="GO" id="GO:0030544">
    <property type="term" value="F:Hsp70 protein binding"/>
    <property type="evidence" value="ECO:0007669"/>
    <property type="project" value="InterPro"/>
</dbReference>
<dbReference type="Pfam" id="PF00226">
    <property type="entry name" value="DnaJ"/>
    <property type="match status" value="1"/>
</dbReference>
<reference evidence="10" key="2">
    <citation type="submission" date="2017-10" db="EMBL/GenBank/DDBJ databases">
        <title>Ladona fulva Genome sequencing and assembly.</title>
        <authorList>
            <person name="Murali S."/>
            <person name="Richards S."/>
            <person name="Bandaranaike D."/>
            <person name="Bellair M."/>
            <person name="Blankenburg K."/>
            <person name="Chao H."/>
            <person name="Dinh H."/>
            <person name="Doddapaneni H."/>
            <person name="Dugan-Rocha S."/>
            <person name="Elkadiri S."/>
            <person name="Gnanaolivu R."/>
            <person name="Hernandez B."/>
            <person name="Skinner E."/>
            <person name="Javaid M."/>
            <person name="Lee S."/>
            <person name="Li M."/>
            <person name="Ming W."/>
            <person name="Munidasa M."/>
            <person name="Muniz J."/>
            <person name="Nguyen L."/>
            <person name="Hughes D."/>
            <person name="Osuji N."/>
            <person name="Pu L.-L."/>
            <person name="Puazo M."/>
            <person name="Qu C."/>
            <person name="Quiroz J."/>
            <person name="Raj R."/>
            <person name="Weissenberger G."/>
            <person name="Xin Y."/>
            <person name="Zou X."/>
            <person name="Han Y."/>
            <person name="Worley K."/>
            <person name="Muzny D."/>
            <person name="Gibbs R."/>
        </authorList>
    </citation>
    <scope>NUCLEOTIDE SEQUENCE</scope>
    <source>
        <strain evidence="10">Sampled in the wild</strain>
    </source>
</reference>
<keyword evidence="7" id="KW-0449">Lipoprotein</keyword>
<keyword evidence="3" id="KW-0677">Repeat</keyword>
<evidence type="ECO:0000256" key="2">
    <source>
        <dbReference type="ARBA" id="ARBA00022723"/>
    </source>
</evidence>
<protein>
    <recommendedName>
        <fullName evidence="9">J domain-containing protein</fullName>
    </recommendedName>
</protein>
<keyword evidence="11" id="KW-1185">Reference proteome</keyword>
<dbReference type="SUPFAM" id="SSF46565">
    <property type="entry name" value="Chaperone J-domain"/>
    <property type="match status" value="1"/>
</dbReference>
<gene>
    <name evidence="10" type="ORF">J437_LFUL010904</name>
</gene>
<sequence length="125" mass="13832">MADTKLYEILGVDKNASDLEIKKAYRQLAKEFHPDKNPEAGDKFKEISFAYEVLSDRSKRDVYDKYGMKGIKERKGDDGGSGFGPGDLFSHLFGGSGLFGGGGGFMPRTRKGEDAVHGLKYVRLF</sequence>
<evidence type="ECO:0000256" key="5">
    <source>
        <dbReference type="ARBA" id="ARBA00022833"/>
    </source>
</evidence>
<dbReference type="PROSITE" id="PS00636">
    <property type="entry name" value="DNAJ_1"/>
    <property type="match status" value="1"/>
</dbReference>
<dbReference type="EMBL" id="KZ308543">
    <property type="protein sequence ID" value="KAG8231207.1"/>
    <property type="molecule type" value="Genomic_DNA"/>
</dbReference>
<evidence type="ECO:0000256" key="8">
    <source>
        <dbReference type="ARBA" id="ARBA00023289"/>
    </source>
</evidence>
<name>A0A8K0KB99_LADFU</name>
<dbReference type="Gene3D" id="1.10.287.110">
    <property type="entry name" value="DnaJ domain"/>
    <property type="match status" value="1"/>
</dbReference>
<dbReference type="PROSITE" id="PS50076">
    <property type="entry name" value="DNAJ_2"/>
    <property type="match status" value="1"/>
</dbReference>
<dbReference type="GO" id="GO:0006457">
    <property type="term" value="P:protein folding"/>
    <property type="evidence" value="ECO:0007669"/>
    <property type="project" value="InterPro"/>
</dbReference>
<organism evidence="10 11">
    <name type="scientific">Ladona fulva</name>
    <name type="common">Scarce chaser dragonfly</name>
    <name type="synonym">Libellula fulva</name>
    <dbReference type="NCBI Taxonomy" id="123851"/>
    <lineage>
        <taxon>Eukaryota</taxon>
        <taxon>Metazoa</taxon>
        <taxon>Ecdysozoa</taxon>
        <taxon>Arthropoda</taxon>
        <taxon>Hexapoda</taxon>
        <taxon>Insecta</taxon>
        <taxon>Pterygota</taxon>
        <taxon>Palaeoptera</taxon>
        <taxon>Odonata</taxon>
        <taxon>Epiprocta</taxon>
        <taxon>Anisoptera</taxon>
        <taxon>Libelluloidea</taxon>
        <taxon>Libellulidae</taxon>
        <taxon>Ladona</taxon>
    </lineage>
</organism>
<evidence type="ECO:0000259" key="9">
    <source>
        <dbReference type="PROSITE" id="PS50076"/>
    </source>
</evidence>
<proteinExistence type="predicted"/>
<evidence type="ECO:0000256" key="1">
    <source>
        <dbReference type="ARBA" id="ARBA00022481"/>
    </source>
</evidence>
<dbReference type="PRINTS" id="PR00625">
    <property type="entry name" value="JDOMAIN"/>
</dbReference>
<keyword evidence="8" id="KW-0636">Prenylation</keyword>
<keyword evidence="1" id="KW-0488">Methylation</keyword>
<keyword evidence="4" id="KW-0863">Zinc-finger</keyword>
<evidence type="ECO:0000256" key="3">
    <source>
        <dbReference type="ARBA" id="ARBA00022737"/>
    </source>
</evidence>
<feature type="domain" description="J" evidence="9">
    <location>
        <begin position="5"/>
        <end position="67"/>
    </location>
</feature>
<accession>A0A8K0KB99</accession>